<dbReference type="InterPro" id="IPR001372">
    <property type="entry name" value="Dynein_light_chain_typ-1/2"/>
</dbReference>
<dbReference type="GO" id="GO:0007017">
    <property type="term" value="P:microtubule-based process"/>
    <property type="evidence" value="ECO:0007669"/>
    <property type="project" value="InterPro"/>
</dbReference>
<reference evidence="13" key="2">
    <citation type="submission" date="2015-02" db="UniProtKB">
        <authorList>
            <consortium name="EnsemblMetazoa"/>
        </authorList>
    </citation>
    <scope>IDENTIFICATION</scope>
</reference>
<comment type="similarity">
    <text evidence="2 12">Belongs to the dynein light chain family.</text>
</comment>
<evidence type="ECO:0000313" key="14">
    <source>
        <dbReference type="Proteomes" id="UP000014500"/>
    </source>
</evidence>
<comment type="subunit">
    <text evidence="3">Consists of at least two heavy chains and a number of intermediate and light chains.</text>
</comment>
<sequence>MPEEMKNECAEICSAACEKYLGNNEACARHIKETMDKKFGPTWHVVVGEGFGFIITYEIKSLLYLYFGVNGVCIWKCA</sequence>
<dbReference type="STRING" id="126957.T1IH09"/>
<dbReference type="FunFam" id="3.30.740.10:FF:000002">
    <property type="entry name" value="Dynein light chain"/>
    <property type="match status" value="1"/>
</dbReference>
<evidence type="ECO:0000256" key="1">
    <source>
        <dbReference type="ARBA" id="ARBA00004430"/>
    </source>
</evidence>
<dbReference type="PANTHER" id="PTHR11886">
    <property type="entry name" value="DYNEIN LIGHT CHAIN"/>
    <property type="match status" value="1"/>
</dbReference>
<dbReference type="OMA" id="CDMTDEM"/>
<keyword evidence="7" id="KW-0969">Cilium</keyword>
<evidence type="ECO:0000256" key="7">
    <source>
        <dbReference type="ARBA" id="ARBA00023069"/>
    </source>
</evidence>
<evidence type="ECO:0000256" key="2">
    <source>
        <dbReference type="ARBA" id="ARBA00010156"/>
    </source>
</evidence>
<dbReference type="InterPro" id="IPR037177">
    <property type="entry name" value="DLC_sf"/>
</dbReference>
<evidence type="ECO:0000256" key="10">
    <source>
        <dbReference type="ARBA" id="ARBA00023273"/>
    </source>
</evidence>
<keyword evidence="5 12" id="KW-0493">Microtubule</keyword>
<reference evidence="14" key="1">
    <citation type="submission" date="2011-05" db="EMBL/GenBank/DDBJ databases">
        <authorList>
            <person name="Richards S.R."/>
            <person name="Qu J."/>
            <person name="Jiang H."/>
            <person name="Jhangiani S.N."/>
            <person name="Agravi P."/>
            <person name="Goodspeed R."/>
            <person name="Gross S."/>
            <person name="Mandapat C."/>
            <person name="Jackson L."/>
            <person name="Mathew T."/>
            <person name="Pu L."/>
            <person name="Thornton R."/>
            <person name="Saada N."/>
            <person name="Wilczek-Boney K.B."/>
            <person name="Lee S."/>
            <person name="Kovar C."/>
            <person name="Wu Y."/>
            <person name="Scherer S.E."/>
            <person name="Worley K.C."/>
            <person name="Muzny D.M."/>
            <person name="Gibbs R."/>
        </authorList>
    </citation>
    <scope>NUCLEOTIDE SEQUENCE</scope>
    <source>
        <strain evidence="14">Brora</strain>
    </source>
</reference>
<evidence type="ECO:0000313" key="13">
    <source>
        <dbReference type="EnsemblMetazoa" id="SMAR000112-PA"/>
    </source>
</evidence>
<dbReference type="SUPFAM" id="SSF54648">
    <property type="entry name" value="DLC"/>
    <property type="match status" value="1"/>
</dbReference>
<evidence type="ECO:0000256" key="4">
    <source>
        <dbReference type="ARBA" id="ARBA00022490"/>
    </source>
</evidence>
<dbReference type="Proteomes" id="UP000014500">
    <property type="component" value="Unassembled WGS sequence"/>
</dbReference>
<evidence type="ECO:0000256" key="6">
    <source>
        <dbReference type="ARBA" id="ARBA00023017"/>
    </source>
</evidence>
<keyword evidence="4 12" id="KW-0963">Cytoplasm</keyword>
<keyword evidence="14" id="KW-1185">Reference proteome</keyword>
<comment type="function">
    <text evidence="11">Force generating protein of respiratory cilia. Produces force towards the minus ends of microtubules. Dynein has ATPase activity.</text>
</comment>
<dbReference type="EnsemblMetazoa" id="SMAR000112-RA">
    <property type="protein sequence ID" value="SMAR000112-PA"/>
    <property type="gene ID" value="SMAR000112"/>
</dbReference>
<evidence type="ECO:0000256" key="3">
    <source>
        <dbReference type="ARBA" id="ARBA00011655"/>
    </source>
</evidence>
<evidence type="ECO:0000256" key="9">
    <source>
        <dbReference type="ARBA" id="ARBA00023212"/>
    </source>
</evidence>
<dbReference type="eggNOG" id="KOG3430">
    <property type="taxonomic scope" value="Eukaryota"/>
</dbReference>
<dbReference type="GO" id="GO:0030286">
    <property type="term" value="C:dynein complex"/>
    <property type="evidence" value="ECO:0007669"/>
    <property type="project" value="UniProtKB-KW"/>
</dbReference>
<dbReference type="Gene3D" id="3.30.740.10">
    <property type="entry name" value="Protein Inhibitor Of Neuronal Nitric Oxide Synthase"/>
    <property type="match status" value="1"/>
</dbReference>
<dbReference type="PANTHER" id="PTHR11886:SF2">
    <property type="entry name" value="DYNEIN AXONEMAL LIGHT CHAIN 4"/>
    <property type="match status" value="1"/>
</dbReference>
<evidence type="ECO:0000256" key="8">
    <source>
        <dbReference type="ARBA" id="ARBA00023175"/>
    </source>
</evidence>
<keyword evidence="8 12" id="KW-0505">Motor protein</keyword>
<evidence type="ECO:0000256" key="11">
    <source>
        <dbReference type="ARBA" id="ARBA00057688"/>
    </source>
</evidence>
<name>T1IH09_STRMM</name>
<dbReference type="PhylomeDB" id="T1IH09"/>
<organism evidence="13 14">
    <name type="scientific">Strigamia maritima</name>
    <name type="common">European centipede</name>
    <name type="synonym">Geophilus maritimus</name>
    <dbReference type="NCBI Taxonomy" id="126957"/>
    <lineage>
        <taxon>Eukaryota</taxon>
        <taxon>Metazoa</taxon>
        <taxon>Ecdysozoa</taxon>
        <taxon>Arthropoda</taxon>
        <taxon>Myriapoda</taxon>
        <taxon>Chilopoda</taxon>
        <taxon>Pleurostigmophora</taxon>
        <taxon>Geophilomorpha</taxon>
        <taxon>Linotaeniidae</taxon>
        <taxon>Strigamia</taxon>
    </lineage>
</organism>
<keyword evidence="6 12" id="KW-0243">Dynein</keyword>
<comment type="subcellular location">
    <subcellularLocation>
        <location evidence="1">Cytoplasm</location>
        <location evidence="1">Cytoskeleton</location>
        <location evidence="1">Cilium axoneme</location>
    </subcellularLocation>
</comment>
<dbReference type="CDD" id="cd21453">
    <property type="entry name" value="DLC-like_DNAL4"/>
    <property type="match status" value="1"/>
</dbReference>
<keyword evidence="9 12" id="KW-0206">Cytoskeleton</keyword>
<dbReference type="EMBL" id="JH429682">
    <property type="status" value="NOT_ANNOTATED_CDS"/>
    <property type="molecule type" value="Genomic_DNA"/>
</dbReference>
<dbReference type="Pfam" id="PF01221">
    <property type="entry name" value="Dynein_light"/>
    <property type="match status" value="1"/>
</dbReference>
<dbReference type="GO" id="GO:0005874">
    <property type="term" value="C:microtubule"/>
    <property type="evidence" value="ECO:0007669"/>
    <property type="project" value="UniProtKB-KW"/>
</dbReference>
<evidence type="ECO:0000256" key="5">
    <source>
        <dbReference type="ARBA" id="ARBA00022701"/>
    </source>
</evidence>
<keyword evidence="10" id="KW-0966">Cell projection</keyword>
<dbReference type="HOGENOM" id="CLU_070944_3_1_1"/>
<evidence type="ECO:0000256" key="12">
    <source>
        <dbReference type="RuleBase" id="RU365010"/>
    </source>
</evidence>
<accession>T1IH09</accession>
<dbReference type="AlphaFoldDB" id="T1IH09"/>
<dbReference type="GO" id="GO:0005930">
    <property type="term" value="C:axoneme"/>
    <property type="evidence" value="ECO:0007669"/>
    <property type="project" value="UniProtKB-SubCell"/>
</dbReference>
<protein>
    <recommendedName>
        <fullName evidence="12">Dynein light chain</fullName>
    </recommendedName>
</protein>
<proteinExistence type="inferred from homology"/>
<dbReference type="SMART" id="SM01375">
    <property type="entry name" value="Dynein_light"/>
    <property type="match status" value="1"/>
</dbReference>